<keyword evidence="3" id="KW-1185">Reference proteome</keyword>
<feature type="region of interest" description="Disordered" evidence="1">
    <location>
        <begin position="82"/>
        <end position="120"/>
    </location>
</feature>
<protein>
    <submittedName>
        <fullName evidence="2">Uncharacterized protein</fullName>
    </submittedName>
</protein>
<sequence length="120" mass="13082">MIGRLHPDDIEAIADAVVARMRPSDRMTTLVDAATVAAVLGVDRNTVYRHGEALGGQRLGNGSRPRLRFDLDEAVRRWTARGLSERSEVPEAAPAPAVRRRERRQPAAGAHLLPIRGDAS</sequence>
<evidence type="ECO:0000256" key="1">
    <source>
        <dbReference type="SAM" id="MobiDB-lite"/>
    </source>
</evidence>
<reference evidence="2 3" key="1">
    <citation type="journal article" date="2018" name="J. Microbiol.">
        <title>Baekduia soli gen. nov., sp. nov., a novel bacterium isolated from the soil of Baekdu Mountain and proposal of a novel family name, Baekduiaceae fam. nov.</title>
        <authorList>
            <person name="An D.S."/>
            <person name="Siddiqi M.Z."/>
            <person name="Kim K.H."/>
            <person name="Yu H.S."/>
            <person name="Im W.T."/>
        </authorList>
    </citation>
    <scope>NUCLEOTIDE SEQUENCE [LARGE SCALE GENOMIC DNA]</scope>
    <source>
        <strain evidence="2 3">BR7-21</strain>
    </source>
</reference>
<name>A0A5B8U8W0_9ACTN</name>
<organism evidence="2 3">
    <name type="scientific">Baekduia soli</name>
    <dbReference type="NCBI Taxonomy" id="496014"/>
    <lineage>
        <taxon>Bacteria</taxon>
        <taxon>Bacillati</taxon>
        <taxon>Actinomycetota</taxon>
        <taxon>Thermoleophilia</taxon>
        <taxon>Solirubrobacterales</taxon>
        <taxon>Baekduiaceae</taxon>
        <taxon>Baekduia</taxon>
    </lineage>
</organism>
<dbReference type="AlphaFoldDB" id="A0A5B8U8W0"/>
<dbReference type="KEGG" id="bsol:FSW04_18930"/>
<accession>A0A5B8U8W0</accession>
<evidence type="ECO:0000313" key="3">
    <source>
        <dbReference type="Proteomes" id="UP000321805"/>
    </source>
</evidence>
<gene>
    <name evidence="2" type="ORF">FSW04_18930</name>
</gene>
<dbReference type="Proteomes" id="UP000321805">
    <property type="component" value="Chromosome"/>
</dbReference>
<dbReference type="EMBL" id="CP042430">
    <property type="protein sequence ID" value="QEC49440.1"/>
    <property type="molecule type" value="Genomic_DNA"/>
</dbReference>
<proteinExistence type="predicted"/>
<dbReference type="RefSeq" id="WP_146921801.1">
    <property type="nucleotide sequence ID" value="NZ_CP042430.1"/>
</dbReference>
<evidence type="ECO:0000313" key="2">
    <source>
        <dbReference type="EMBL" id="QEC49440.1"/>
    </source>
</evidence>